<reference evidence="1 2" key="1">
    <citation type="submission" date="2019-02" db="EMBL/GenBank/DDBJ databases">
        <title>Sequencing the genomes of 1000 actinobacteria strains.</title>
        <authorList>
            <person name="Klenk H.-P."/>
        </authorList>
    </citation>
    <scope>NUCLEOTIDE SEQUENCE [LARGE SCALE GENOMIC DNA]</scope>
    <source>
        <strain evidence="1 2">DSM 45162</strain>
    </source>
</reference>
<name>A0A4V2G6W8_9ACTN</name>
<evidence type="ECO:0000313" key="2">
    <source>
        <dbReference type="Proteomes" id="UP000292564"/>
    </source>
</evidence>
<dbReference type="OrthoDB" id="9777890at2"/>
<organism evidence="1 2">
    <name type="scientific">Krasilnikovia cinnamomea</name>
    <dbReference type="NCBI Taxonomy" id="349313"/>
    <lineage>
        <taxon>Bacteria</taxon>
        <taxon>Bacillati</taxon>
        <taxon>Actinomycetota</taxon>
        <taxon>Actinomycetes</taxon>
        <taxon>Micromonosporales</taxon>
        <taxon>Micromonosporaceae</taxon>
        <taxon>Krasilnikovia</taxon>
    </lineage>
</organism>
<keyword evidence="2" id="KW-1185">Reference proteome</keyword>
<dbReference type="AlphaFoldDB" id="A0A4V2G6W8"/>
<dbReference type="GO" id="GO:0016740">
    <property type="term" value="F:transferase activity"/>
    <property type="evidence" value="ECO:0007669"/>
    <property type="project" value="UniProtKB-KW"/>
</dbReference>
<dbReference type="Gene3D" id="3.40.50.300">
    <property type="entry name" value="P-loop containing nucleotide triphosphate hydrolases"/>
    <property type="match status" value="1"/>
</dbReference>
<dbReference type="Proteomes" id="UP000292564">
    <property type="component" value="Unassembled WGS sequence"/>
</dbReference>
<gene>
    <name evidence="1" type="ORF">EV385_2084</name>
</gene>
<proteinExistence type="predicted"/>
<dbReference type="EMBL" id="SHKY01000001">
    <property type="protein sequence ID" value="RZU50316.1"/>
    <property type="molecule type" value="Genomic_DNA"/>
</dbReference>
<dbReference type="InterPro" id="IPR027417">
    <property type="entry name" value="P-loop_NTPase"/>
</dbReference>
<keyword evidence="1" id="KW-0808">Transferase</keyword>
<comment type="caution">
    <text evidence="1">The sequence shown here is derived from an EMBL/GenBank/DDBJ whole genome shotgun (WGS) entry which is preliminary data.</text>
</comment>
<protein>
    <submittedName>
        <fullName evidence="1">Putative sulfotransferase</fullName>
    </submittedName>
</protein>
<evidence type="ECO:0000313" key="1">
    <source>
        <dbReference type="EMBL" id="RZU50316.1"/>
    </source>
</evidence>
<dbReference type="RefSeq" id="WP_130509268.1">
    <property type="nucleotide sequence ID" value="NZ_SHKY01000001.1"/>
</dbReference>
<accession>A0A4V2G6W8</accession>
<dbReference type="SUPFAM" id="SSF52540">
    <property type="entry name" value="P-loop containing nucleoside triphosphate hydrolases"/>
    <property type="match status" value="1"/>
</dbReference>
<sequence length="311" mass="34803">MDRAIIISNGRCGSTMLSDLIVEEPETCSVQEFFMSVAMWHRSSEILTGPAYWDVLSGPKEELSLLFRIGVPPKEVRYPASGRFAGDLLRLPRIMAITLAKLTDDPDTLFDRLGERVRQFPEQRIGAHHQAFLDLLAELTGRKRWVERSGGSSQVAPSLLENHPSARIVYLTRDWEATARSMSRHSVFQLVQLRVEAVGRYGVDPLTVPPGTPVPDELAPYLPDRLTAELLSERGNDLKRFMALCAFMSSQAEQILADRPPAHLHRIAYEDLVADPVARLTDLGEFLQFADPAGWAASVAHRVRRPERVAV</sequence>